<dbReference type="EMBL" id="CAWUPB010001173">
    <property type="protein sequence ID" value="CAK7347262.1"/>
    <property type="molecule type" value="Genomic_DNA"/>
</dbReference>
<evidence type="ECO:0000256" key="2">
    <source>
        <dbReference type="SAM" id="MobiDB-lite"/>
    </source>
</evidence>
<evidence type="ECO:0000256" key="1">
    <source>
        <dbReference type="SAM" id="Coils"/>
    </source>
</evidence>
<organism evidence="4 5">
    <name type="scientific">Dovyalis caffra</name>
    <dbReference type="NCBI Taxonomy" id="77055"/>
    <lineage>
        <taxon>Eukaryota</taxon>
        <taxon>Viridiplantae</taxon>
        <taxon>Streptophyta</taxon>
        <taxon>Embryophyta</taxon>
        <taxon>Tracheophyta</taxon>
        <taxon>Spermatophyta</taxon>
        <taxon>Magnoliopsida</taxon>
        <taxon>eudicotyledons</taxon>
        <taxon>Gunneridae</taxon>
        <taxon>Pentapetalae</taxon>
        <taxon>rosids</taxon>
        <taxon>fabids</taxon>
        <taxon>Malpighiales</taxon>
        <taxon>Salicaceae</taxon>
        <taxon>Flacourtieae</taxon>
        <taxon>Dovyalis</taxon>
    </lineage>
</organism>
<dbReference type="AlphaFoldDB" id="A0AAV1SA01"/>
<keyword evidence="1" id="KW-0175">Coiled coil</keyword>
<dbReference type="GO" id="GO:0005875">
    <property type="term" value="C:microtubule associated complex"/>
    <property type="evidence" value="ECO:0007669"/>
    <property type="project" value="TreeGrafter"/>
</dbReference>
<feature type="compositionally biased region" description="Basic and acidic residues" evidence="2">
    <location>
        <begin position="32"/>
        <end position="41"/>
    </location>
</feature>
<dbReference type="Pfam" id="PF25764">
    <property type="entry name" value="KIF21A_4th"/>
    <property type="match status" value="1"/>
</dbReference>
<proteinExistence type="predicted"/>
<dbReference type="PANTHER" id="PTHR47969:SF6">
    <property type="entry name" value="KINESIN-LIKE PROTEIN KIN-4C"/>
    <property type="match status" value="1"/>
</dbReference>
<evidence type="ECO:0000313" key="4">
    <source>
        <dbReference type="EMBL" id="CAK7347262.1"/>
    </source>
</evidence>
<feature type="compositionally biased region" description="Polar residues" evidence="2">
    <location>
        <begin position="410"/>
        <end position="420"/>
    </location>
</feature>
<dbReference type="GO" id="GO:0051231">
    <property type="term" value="P:spindle elongation"/>
    <property type="evidence" value="ECO:0007669"/>
    <property type="project" value="TreeGrafter"/>
</dbReference>
<reference evidence="4 5" key="1">
    <citation type="submission" date="2024-01" db="EMBL/GenBank/DDBJ databases">
        <authorList>
            <person name="Waweru B."/>
        </authorList>
    </citation>
    <scope>NUCLEOTIDE SEQUENCE [LARGE SCALE GENOMIC DNA]</scope>
</reference>
<accession>A0AAV1SA01</accession>
<feature type="coiled-coil region" evidence="1">
    <location>
        <begin position="228"/>
        <end position="288"/>
    </location>
</feature>
<dbReference type="GO" id="GO:0007052">
    <property type="term" value="P:mitotic spindle organization"/>
    <property type="evidence" value="ECO:0007669"/>
    <property type="project" value="TreeGrafter"/>
</dbReference>
<comment type="caution">
    <text evidence="4">The sequence shown here is derived from an EMBL/GenBank/DDBJ whole genome shotgun (WGS) entry which is preliminary data.</text>
</comment>
<dbReference type="Proteomes" id="UP001314170">
    <property type="component" value="Unassembled WGS sequence"/>
</dbReference>
<dbReference type="InterPro" id="IPR027640">
    <property type="entry name" value="Kinesin-like_fam"/>
</dbReference>
<dbReference type="PANTHER" id="PTHR47969">
    <property type="entry name" value="CHROMOSOME-ASSOCIATED KINESIN KIF4A-RELATED"/>
    <property type="match status" value="1"/>
</dbReference>
<gene>
    <name evidence="4" type="ORF">DCAF_LOCUS19946</name>
</gene>
<dbReference type="SMART" id="SM01114">
    <property type="entry name" value="CXC"/>
    <property type="match status" value="1"/>
</dbReference>
<protein>
    <recommendedName>
        <fullName evidence="3">Tesmin/TSO1-like CXC domain-containing protein</fullName>
    </recommendedName>
</protein>
<dbReference type="GO" id="GO:0007018">
    <property type="term" value="P:microtubule-based movement"/>
    <property type="evidence" value="ECO:0007669"/>
    <property type="project" value="InterPro"/>
</dbReference>
<dbReference type="InterPro" id="IPR033467">
    <property type="entry name" value="Tesmin/TSO1-like_CXC"/>
</dbReference>
<feature type="region of interest" description="Disordered" evidence="2">
    <location>
        <begin position="1"/>
        <end position="41"/>
    </location>
</feature>
<feature type="region of interest" description="Disordered" evidence="2">
    <location>
        <begin position="399"/>
        <end position="420"/>
    </location>
</feature>
<name>A0AAV1SA01_9ROSI</name>
<keyword evidence="5" id="KW-1185">Reference proteome</keyword>
<sequence>MKKGNRRSKRSSIADSSLPSKDDNNQPQQNQDYEKRVHELEKENEVLKREIEELKDKAAANISSPISVAGSVRKRKQDDIQKLQNLEEQVMESKKKLNAHSQLSKLKQKNGESGRLDEIQRLKAQKVQLQCKIKLDSVQFRLSKASLEREVLQMKKEQRRNQYEMRKLLALNQRQKLVLHRKTEEASMATKRLNDLLESRKALSQKTSGAKTGYNAGSQGIELELKVAARVEEIRSEYERQMEEMGDEVRKFEEEAEMLRQENFRCLLQDKEVECAVKDGELRDLKEEVTRLSSLVSRLGMAKPQVNSRNPQVGAVQSSVSVGSSIELLGTDMYESECSGGNIVAMGKSASGACCSCSRKSLCKTTKCKCRAAGGSCGMHCGCAASKCTNRKVLSMADDSPQAEVAQKLHGSSSSETGNDAIMSQSTELNNYLQPLRKPLSEIGNMQMLVCFEMGNWMLRTEVHRFRWQIDH</sequence>
<evidence type="ECO:0000259" key="3">
    <source>
        <dbReference type="SMART" id="SM01114"/>
    </source>
</evidence>
<evidence type="ECO:0000313" key="5">
    <source>
        <dbReference type="Proteomes" id="UP001314170"/>
    </source>
</evidence>
<feature type="domain" description="Tesmin/TSO1-like CXC" evidence="3">
    <location>
        <begin position="350"/>
        <end position="394"/>
    </location>
</feature>
<dbReference type="GO" id="GO:0003777">
    <property type="term" value="F:microtubule motor activity"/>
    <property type="evidence" value="ECO:0007669"/>
    <property type="project" value="InterPro"/>
</dbReference>
<feature type="compositionally biased region" description="Basic residues" evidence="2">
    <location>
        <begin position="1"/>
        <end position="10"/>
    </location>
</feature>